<sequence>GARKPGRRPVRAGFGPGGVRPGAGKPGGPRVGDRPVAGPPVAGEAQSLQSAAAPPLRTGIDPRTV</sequence>
<gene>
    <name evidence="2" type="ORF">AVDCRST_MAG59-4966</name>
</gene>
<organism evidence="2">
    <name type="scientific">uncultured Thermomicrobiales bacterium</name>
    <dbReference type="NCBI Taxonomy" id="1645740"/>
    <lineage>
        <taxon>Bacteria</taxon>
        <taxon>Pseudomonadati</taxon>
        <taxon>Thermomicrobiota</taxon>
        <taxon>Thermomicrobia</taxon>
        <taxon>Thermomicrobiales</taxon>
        <taxon>environmental samples</taxon>
    </lineage>
</organism>
<evidence type="ECO:0000313" key="2">
    <source>
        <dbReference type="EMBL" id="CAA9582465.1"/>
    </source>
</evidence>
<name>A0A6J4VQW6_9BACT</name>
<dbReference type="EMBL" id="CADCWF010000354">
    <property type="protein sequence ID" value="CAA9582465.1"/>
    <property type="molecule type" value="Genomic_DNA"/>
</dbReference>
<evidence type="ECO:0000256" key="1">
    <source>
        <dbReference type="SAM" id="MobiDB-lite"/>
    </source>
</evidence>
<feature type="non-terminal residue" evidence="2">
    <location>
        <position position="65"/>
    </location>
</feature>
<reference evidence="2" key="1">
    <citation type="submission" date="2020-02" db="EMBL/GenBank/DDBJ databases">
        <authorList>
            <person name="Meier V. D."/>
        </authorList>
    </citation>
    <scope>NUCLEOTIDE SEQUENCE</scope>
    <source>
        <strain evidence="2">AVDCRST_MAG59</strain>
    </source>
</reference>
<dbReference type="AlphaFoldDB" id="A0A6J4VQW6"/>
<feature type="region of interest" description="Disordered" evidence="1">
    <location>
        <begin position="1"/>
        <end position="65"/>
    </location>
</feature>
<accession>A0A6J4VQW6</accession>
<feature type="compositionally biased region" description="Basic residues" evidence="1">
    <location>
        <begin position="1"/>
        <end position="10"/>
    </location>
</feature>
<proteinExistence type="predicted"/>
<feature type="non-terminal residue" evidence="2">
    <location>
        <position position="1"/>
    </location>
</feature>
<feature type="compositionally biased region" description="Gly residues" evidence="1">
    <location>
        <begin position="14"/>
        <end position="30"/>
    </location>
</feature>
<protein>
    <submittedName>
        <fullName evidence="2">Uncharacterized protein</fullName>
    </submittedName>
</protein>